<dbReference type="Gramene" id="PGSC0003DMT400095690">
    <property type="protein sequence ID" value="PGSC0003DMT400095690"/>
    <property type="gene ID" value="PGSC0003DMG400045261"/>
</dbReference>
<feature type="compositionally biased region" description="Acidic residues" evidence="1">
    <location>
        <begin position="166"/>
        <end position="175"/>
    </location>
</feature>
<feature type="region of interest" description="Disordered" evidence="1">
    <location>
        <begin position="112"/>
        <end position="175"/>
    </location>
</feature>
<keyword evidence="3" id="KW-1185">Reference proteome</keyword>
<feature type="compositionally biased region" description="Polar residues" evidence="1">
    <location>
        <begin position="147"/>
        <end position="160"/>
    </location>
</feature>
<evidence type="ECO:0000256" key="1">
    <source>
        <dbReference type="SAM" id="MobiDB-lite"/>
    </source>
</evidence>
<accession>M1DWV4</accession>
<name>M1DWV4_SOLTU</name>
<dbReference type="PaxDb" id="4113-PGSC0003DMT400095690"/>
<reference evidence="3" key="1">
    <citation type="journal article" date="2011" name="Nature">
        <title>Genome sequence and analysis of the tuber crop potato.</title>
        <authorList>
            <consortium name="The Potato Genome Sequencing Consortium"/>
        </authorList>
    </citation>
    <scope>NUCLEOTIDE SEQUENCE [LARGE SCALE GENOMIC DNA]</scope>
    <source>
        <strain evidence="3">cv. DM1-3 516 R44</strain>
    </source>
</reference>
<protein>
    <recommendedName>
        <fullName evidence="4">Integrase core domain containing protein</fullName>
    </recommendedName>
</protein>
<evidence type="ECO:0000313" key="3">
    <source>
        <dbReference type="Proteomes" id="UP000011115"/>
    </source>
</evidence>
<dbReference type="AlphaFoldDB" id="M1DWV4"/>
<organism evidence="2 3">
    <name type="scientific">Solanum tuberosum</name>
    <name type="common">Potato</name>
    <dbReference type="NCBI Taxonomy" id="4113"/>
    <lineage>
        <taxon>Eukaryota</taxon>
        <taxon>Viridiplantae</taxon>
        <taxon>Streptophyta</taxon>
        <taxon>Embryophyta</taxon>
        <taxon>Tracheophyta</taxon>
        <taxon>Spermatophyta</taxon>
        <taxon>Magnoliopsida</taxon>
        <taxon>eudicotyledons</taxon>
        <taxon>Gunneridae</taxon>
        <taxon>Pentapetalae</taxon>
        <taxon>asterids</taxon>
        <taxon>lamiids</taxon>
        <taxon>Solanales</taxon>
        <taxon>Solanaceae</taxon>
        <taxon>Solanoideae</taxon>
        <taxon>Solaneae</taxon>
        <taxon>Solanum</taxon>
    </lineage>
</organism>
<dbReference type="Proteomes" id="UP000011115">
    <property type="component" value="Unassembled WGS sequence"/>
</dbReference>
<dbReference type="HOGENOM" id="CLU_073464_2_0_1"/>
<sequence>MCLKSAGWRAKCLVGDSLKRSAIPTWTIVGLKESKDEVCKTRRVHGLVGESPNRSAIPTLSVVWTPTLTGGPVKLSEANMARLKVAGRDMLPRKRAKGTTIYEDAAASRVKETKLPTTGGKGKGKGKAHAPASPEASSDSEGIYATHLTTSESVGENQDPQAAISEPEDDELLLA</sequence>
<dbReference type="EnsemblPlants" id="PGSC0003DMT400095690">
    <property type="protein sequence ID" value="PGSC0003DMT400095690"/>
    <property type="gene ID" value="PGSC0003DMG400045261"/>
</dbReference>
<reference evidence="2" key="2">
    <citation type="submission" date="2015-06" db="UniProtKB">
        <authorList>
            <consortium name="EnsemblPlants"/>
        </authorList>
    </citation>
    <scope>IDENTIFICATION</scope>
    <source>
        <strain evidence="2">DM1-3 516 R44</strain>
    </source>
</reference>
<feature type="compositionally biased region" description="Low complexity" evidence="1">
    <location>
        <begin position="129"/>
        <end position="141"/>
    </location>
</feature>
<evidence type="ECO:0000313" key="2">
    <source>
        <dbReference type="EnsemblPlants" id="PGSC0003DMT400095690"/>
    </source>
</evidence>
<evidence type="ECO:0008006" key="4">
    <source>
        <dbReference type="Google" id="ProtNLM"/>
    </source>
</evidence>
<dbReference type="InParanoid" id="M1DWV4"/>
<proteinExistence type="predicted"/>